<reference evidence="2 3" key="1">
    <citation type="submission" date="2016-04" db="EMBL/GenBank/DDBJ databases">
        <title>A degradative enzymes factory behind the ericoid mycorrhizal symbiosis.</title>
        <authorList>
            <consortium name="DOE Joint Genome Institute"/>
            <person name="Martino E."/>
            <person name="Morin E."/>
            <person name="Grelet G."/>
            <person name="Kuo A."/>
            <person name="Kohler A."/>
            <person name="Daghino S."/>
            <person name="Barry K."/>
            <person name="Choi C."/>
            <person name="Cichocki N."/>
            <person name="Clum A."/>
            <person name="Copeland A."/>
            <person name="Hainaut M."/>
            <person name="Haridas S."/>
            <person name="Labutti K."/>
            <person name="Lindquist E."/>
            <person name="Lipzen A."/>
            <person name="Khouja H.-R."/>
            <person name="Murat C."/>
            <person name="Ohm R."/>
            <person name="Olson A."/>
            <person name="Spatafora J."/>
            <person name="Veneault-Fourrey C."/>
            <person name="Henrissat B."/>
            <person name="Grigoriev I."/>
            <person name="Martin F."/>
            <person name="Perotto S."/>
        </authorList>
    </citation>
    <scope>NUCLEOTIDE SEQUENCE [LARGE SCALE GENOMIC DNA]</scope>
    <source>
        <strain evidence="2 3">F</strain>
    </source>
</reference>
<proteinExistence type="predicted"/>
<evidence type="ECO:0000259" key="1">
    <source>
        <dbReference type="Pfam" id="PF14420"/>
    </source>
</evidence>
<dbReference type="OrthoDB" id="5986190at2759"/>
<name>A0A2J6RGK0_HYAVF</name>
<feature type="domain" description="Clr5" evidence="1">
    <location>
        <begin position="20"/>
        <end position="72"/>
    </location>
</feature>
<dbReference type="EMBL" id="KZ613949">
    <property type="protein sequence ID" value="PMD37641.1"/>
    <property type="molecule type" value="Genomic_DNA"/>
</dbReference>
<dbReference type="STRING" id="1149755.A0A2J6RGK0"/>
<sequence>MDQFAGPSRGITPQVREHSSSVWEGLRDQITQLHSVQGKPLSEVMGIIETEHGFVASLRQYKIKISEWHVGKNIKGDEYKFIAQTQAKRAQEEKDTNFRVRGREVPPEKIARAVKRQKLSDQELVAMPSICK</sequence>
<organism evidence="2 3">
    <name type="scientific">Hyaloscypha variabilis (strain UAMH 11265 / GT02V1 / F)</name>
    <name type="common">Meliniomyces variabilis</name>
    <dbReference type="NCBI Taxonomy" id="1149755"/>
    <lineage>
        <taxon>Eukaryota</taxon>
        <taxon>Fungi</taxon>
        <taxon>Dikarya</taxon>
        <taxon>Ascomycota</taxon>
        <taxon>Pezizomycotina</taxon>
        <taxon>Leotiomycetes</taxon>
        <taxon>Helotiales</taxon>
        <taxon>Hyaloscyphaceae</taxon>
        <taxon>Hyaloscypha</taxon>
        <taxon>Hyaloscypha variabilis</taxon>
    </lineage>
</organism>
<dbReference type="Pfam" id="PF14420">
    <property type="entry name" value="Clr5"/>
    <property type="match status" value="1"/>
</dbReference>
<dbReference type="Proteomes" id="UP000235786">
    <property type="component" value="Unassembled WGS sequence"/>
</dbReference>
<dbReference type="InterPro" id="IPR025676">
    <property type="entry name" value="Clr5_dom"/>
</dbReference>
<dbReference type="PANTHER" id="PTHR38788:SF3">
    <property type="entry name" value="CLR5 DOMAIN-CONTAINING PROTEIN"/>
    <property type="match status" value="1"/>
</dbReference>
<accession>A0A2J6RGK0</accession>
<evidence type="ECO:0000313" key="3">
    <source>
        <dbReference type="Proteomes" id="UP000235786"/>
    </source>
</evidence>
<evidence type="ECO:0000313" key="2">
    <source>
        <dbReference type="EMBL" id="PMD37641.1"/>
    </source>
</evidence>
<dbReference type="PANTHER" id="PTHR38788">
    <property type="entry name" value="CLR5 DOMAIN-CONTAINING PROTEIN"/>
    <property type="match status" value="1"/>
</dbReference>
<protein>
    <recommendedName>
        <fullName evidence="1">Clr5 domain-containing protein</fullName>
    </recommendedName>
</protein>
<gene>
    <name evidence="2" type="ORF">L207DRAFT_432991</name>
</gene>
<dbReference type="AlphaFoldDB" id="A0A2J6RGK0"/>
<keyword evidence="3" id="KW-1185">Reference proteome</keyword>